<dbReference type="HOGENOM" id="CLU_1154386_0_0_2"/>
<keyword evidence="2" id="KW-1185">Reference proteome</keyword>
<evidence type="ECO:0000313" key="2">
    <source>
        <dbReference type="Proteomes" id="UP000002595"/>
    </source>
</evidence>
<accession>A1RRS9</accession>
<dbReference type="STRING" id="384616.Pisl_0483"/>
<dbReference type="eggNOG" id="arCOG05676">
    <property type="taxonomic scope" value="Archaea"/>
</dbReference>
<dbReference type="KEGG" id="pis:Pisl_0483"/>
<organism evidence="1 2">
    <name type="scientific">Pyrobaculum islandicum (strain DSM 4184 / JCM 9189 / GEO3)</name>
    <dbReference type="NCBI Taxonomy" id="384616"/>
    <lineage>
        <taxon>Archaea</taxon>
        <taxon>Thermoproteota</taxon>
        <taxon>Thermoprotei</taxon>
        <taxon>Thermoproteales</taxon>
        <taxon>Thermoproteaceae</taxon>
        <taxon>Pyrobaculum</taxon>
    </lineage>
</organism>
<sequence length="240" mass="27178">MLIRVNLLETLGAGIGYFGEYIFAKVLQKVSRGETIAMLVEGLYSADKIAPRGTSMPHEKGRGVYSKHVLSEWPIHKSWFVPVVEDGAPAVILDPPRGLVKYIGRDTEGVYALLLSLGLKELKDYVLKGVSPTLLKDFDIFTETDIEIAAVIYERLRGEPDFVASVIETLREVDFLLVENGVVYHVEVKTTMRPTDPKLRKKRTLLQKRQQIMEKLGLRPALAVVIPRENWEVEVWFEKS</sequence>
<protein>
    <submittedName>
        <fullName evidence="1">Uncharacterized protein</fullName>
    </submittedName>
</protein>
<dbReference type="RefSeq" id="WP_011762238.1">
    <property type="nucleotide sequence ID" value="NC_008701.1"/>
</dbReference>
<evidence type="ECO:0000313" key="1">
    <source>
        <dbReference type="EMBL" id="ABL87661.1"/>
    </source>
</evidence>
<dbReference type="GeneID" id="4617470"/>
<dbReference type="AlphaFoldDB" id="A1RRS9"/>
<proteinExistence type="predicted"/>
<dbReference type="EMBL" id="CP000504">
    <property type="protein sequence ID" value="ABL87661.1"/>
    <property type="molecule type" value="Genomic_DNA"/>
</dbReference>
<dbReference type="Proteomes" id="UP000002595">
    <property type="component" value="Chromosome"/>
</dbReference>
<name>A1RRS9_PYRIL</name>
<gene>
    <name evidence="1" type="ordered locus">Pisl_0483</name>
</gene>
<reference evidence="1" key="1">
    <citation type="submission" date="2006-12" db="EMBL/GenBank/DDBJ databases">
        <title>Complete sequence of Pyrobaculum islandicum DSM 4184.</title>
        <authorList>
            <person name="Copeland A."/>
            <person name="Lucas S."/>
            <person name="Lapidus A."/>
            <person name="Barry K."/>
            <person name="Detter J.C."/>
            <person name="Glavina del Rio T."/>
            <person name="Dalin E."/>
            <person name="Tice H."/>
            <person name="Pitluck S."/>
            <person name="Meincke L."/>
            <person name="Brettin T."/>
            <person name="Bruce D."/>
            <person name="Han C."/>
            <person name="Tapia R."/>
            <person name="Gilna P."/>
            <person name="Schmutz J."/>
            <person name="Larimer F."/>
            <person name="Land M."/>
            <person name="Hauser L."/>
            <person name="Kyrpides N."/>
            <person name="Mikhailova N."/>
            <person name="Cozen A.E."/>
            <person name="Fitz-Gibbon S.T."/>
            <person name="House C.H."/>
            <person name="Saltikov C."/>
            <person name="Lowe T."/>
            <person name="Richardson P."/>
        </authorList>
    </citation>
    <scope>NUCLEOTIDE SEQUENCE [LARGE SCALE GENOMIC DNA]</scope>
    <source>
        <strain evidence="1">DSM 4184</strain>
    </source>
</reference>